<gene>
    <name evidence="1" type="ORF">llap_10478</name>
</gene>
<name>A0A2I0TZU1_LIMLA</name>
<organism evidence="1 2">
    <name type="scientific">Limosa lapponica baueri</name>
    <dbReference type="NCBI Taxonomy" id="1758121"/>
    <lineage>
        <taxon>Eukaryota</taxon>
        <taxon>Metazoa</taxon>
        <taxon>Chordata</taxon>
        <taxon>Craniata</taxon>
        <taxon>Vertebrata</taxon>
        <taxon>Euteleostomi</taxon>
        <taxon>Archelosauria</taxon>
        <taxon>Archosauria</taxon>
        <taxon>Dinosauria</taxon>
        <taxon>Saurischia</taxon>
        <taxon>Theropoda</taxon>
        <taxon>Coelurosauria</taxon>
        <taxon>Aves</taxon>
        <taxon>Neognathae</taxon>
        <taxon>Neoaves</taxon>
        <taxon>Charadriiformes</taxon>
        <taxon>Scolopacidae</taxon>
        <taxon>Limosa</taxon>
    </lineage>
</organism>
<dbReference type="OrthoDB" id="9400281at2759"/>
<evidence type="ECO:0008006" key="3">
    <source>
        <dbReference type="Google" id="ProtNLM"/>
    </source>
</evidence>
<sequence>MNHNSLGTAIQPVFYPVKSTLVYAMIRQLLQENPVGDSVKGLTKVQVDNVHSVPPIQKAGHMVIERDQANRYWDCSETGIRHVQGLRDLPGNLRHGSS</sequence>
<accession>A0A2I0TZU1</accession>
<keyword evidence="2" id="KW-1185">Reference proteome</keyword>
<evidence type="ECO:0000313" key="2">
    <source>
        <dbReference type="Proteomes" id="UP000233556"/>
    </source>
</evidence>
<reference evidence="2" key="2">
    <citation type="submission" date="2017-12" db="EMBL/GenBank/DDBJ databases">
        <title>Genome sequence of the Bar-tailed Godwit (Limosa lapponica baueri).</title>
        <authorList>
            <person name="Lima N.C.B."/>
            <person name="Parody-Merino A.M."/>
            <person name="Battley P.F."/>
            <person name="Fidler A.E."/>
            <person name="Prosdocimi F."/>
        </authorList>
    </citation>
    <scope>NUCLEOTIDE SEQUENCE [LARGE SCALE GENOMIC DNA]</scope>
</reference>
<evidence type="ECO:0000313" key="1">
    <source>
        <dbReference type="EMBL" id="PKU39213.1"/>
    </source>
</evidence>
<reference evidence="2" key="1">
    <citation type="submission" date="2017-11" db="EMBL/GenBank/DDBJ databases">
        <authorList>
            <person name="Lima N.C."/>
            <person name="Parody-Merino A.M."/>
            <person name="Battley P.F."/>
            <person name="Fidler A.E."/>
            <person name="Prosdocimi F."/>
        </authorList>
    </citation>
    <scope>NUCLEOTIDE SEQUENCE [LARGE SCALE GENOMIC DNA]</scope>
</reference>
<dbReference type="Proteomes" id="UP000233556">
    <property type="component" value="Unassembled WGS sequence"/>
</dbReference>
<proteinExistence type="predicted"/>
<dbReference type="AlphaFoldDB" id="A0A2I0TZU1"/>
<protein>
    <recommendedName>
        <fullName evidence="3">Rna-directed dna polymerase from mobile element jockey-like</fullName>
    </recommendedName>
</protein>
<dbReference type="EMBL" id="KZ506540">
    <property type="protein sequence ID" value="PKU39213.1"/>
    <property type="molecule type" value="Genomic_DNA"/>
</dbReference>